<dbReference type="InterPro" id="IPR006665">
    <property type="entry name" value="OmpA-like"/>
</dbReference>
<dbReference type="PANTHER" id="PTHR30329">
    <property type="entry name" value="STATOR ELEMENT OF FLAGELLAR MOTOR COMPLEX"/>
    <property type="match status" value="1"/>
</dbReference>
<keyword evidence="1" id="KW-0472">Membrane</keyword>
<accession>A0ABV8CD67</accession>
<dbReference type="Pfam" id="PF00691">
    <property type="entry name" value="OmpA"/>
    <property type="match status" value="1"/>
</dbReference>
<dbReference type="Proteomes" id="UP001595758">
    <property type="component" value="Unassembled WGS sequence"/>
</dbReference>
<dbReference type="EMBL" id="JBHSAB010000003">
    <property type="protein sequence ID" value="MFC3908166.1"/>
    <property type="molecule type" value="Genomic_DNA"/>
</dbReference>
<comment type="caution">
    <text evidence="3">The sequence shown here is derived from an EMBL/GenBank/DDBJ whole genome shotgun (WGS) entry which is preliminary data.</text>
</comment>
<reference evidence="4" key="1">
    <citation type="journal article" date="2019" name="Int. J. Syst. Evol. Microbiol.">
        <title>The Global Catalogue of Microorganisms (GCM) 10K type strain sequencing project: providing services to taxonomists for standard genome sequencing and annotation.</title>
        <authorList>
            <consortium name="The Broad Institute Genomics Platform"/>
            <consortium name="The Broad Institute Genome Sequencing Center for Infectious Disease"/>
            <person name="Wu L."/>
            <person name="Ma J."/>
        </authorList>
    </citation>
    <scope>NUCLEOTIDE SEQUENCE [LARGE SCALE GENOMIC DNA]</scope>
    <source>
        <strain evidence="4">CCUG 59858</strain>
    </source>
</reference>
<dbReference type="PROSITE" id="PS51257">
    <property type="entry name" value="PROKAR_LIPOPROTEIN"/>
    <property type="match status" value="1"/>
</dbReference>
<evidence type="ECO:0000259" key="2">
    <source>
        <dbReference type="PROSITE" id="PS51123"/>
    </source>
</evidence>
<dbReference type="SUPFAM" id="SSF103088">
    <property type="entry name" value="OmpA-like"/>
    <property type="match status" value="1"/>
</dbReference>
<evidence type="ECO:0000313" key="3">
    <source>
        <dbReference type="EMBL" id="MFC3908166.1"/>
    </source>
</evidence>
<sequence>MSRKQITQGLFLASFAASLLVGCGYQPPYNNFVLSDRTFEQAIAEKTKAGITSKLNMKKVLRDLQREDIQVIKYGDTVTLIVPTDRYYTFNSPRFNEICYRGLANIVNLIRMYPQCNTVYIAGFTDDIGSRKHKNMLSQAQAETMLTFLWANGIQAHRLNAEGYGDKHPVSDNKIIHGSAQNRRLEIQWTCEPVNNSRVSPAQMTK</sequence>
<dbReference type="InterPro" id="IPR036737">
    <property type="entry name" value="OmpA-like_sf"/>
</dbReference>
<dbReference type="InterPro" id="IPR050330">
    <property type="entry name" value="Bact_OuterMem_StrucFunc"/>
</dbReference>
<gene>
    <name evidence="3" type="ORF">ACFORL_03640</name>
</gene>
<keyword evidence="4" id="KW-1185">Reference proteome</keyword>
<dbReference type="CDD" id="cd07185">
    <property type="entry name" value="OmpA_C-like"/>
    <property type="match status" value="1"/>
</dbReference>
<feature type="domain" description="OmpA-like" evidence="2">
    <location>
        <begin position="75"/>
        <end position="193"/>
    </location>
</feature>
<organism evidence="3 4">
    <name type="scientific">Legionella dresdenensis</name>
    <dbReference type="NCBI Taxonomy" id="450200"/>
    <lineage>
        <taxon>Bacteria</taxon>
        <taxon>Pseudomonadati</taxon>
        <taxon>Pseudomonadota</taxon>
        <taxon>Gammaproteobacteria</taxon>
        <taxon>Legionellales</taxon>
        <taxon>Legionellaceae</taxon>
        <taxon>Legionella</taxon>
    </lineage>
</organism>
<proteinExistence type="predicted"/>
<dbReference type="PANTHER" id="PTHR30329:SF21">
    <property type="entry name" value="LIPOPROTEIN YIAD-RELATED"/>
    <property type="match status" value="1"/>
</dbReference>
<evidence type="ECO:0000256" key="1">
    <source>
        <dbReference type="PROSITE-ProRule" id="PRU00473"/>
    </source>
</evidence>
<name>A0ABV8CD67_9GAMM</name>
<dbReference type="PROSITE" id="PS51123">
    <property type="entry name" value="OMPA_2"/>
    <property type="match status" value="1"/>
</dbReference>
<protein>
    <submittedName>
        <fullName evidence="3">OmpA family protein</fullName>
    </submittedName>
</protein>
<dbReference type="RefSeq" id="WP_382341207.1">
    <property type="nucleotide sequence ID" value="NZ_JBHSAB010000003.1"/>
</dbReference>
<dbReference type="Gene3D" id="3.30.1330.60">
    <property type="entry name" value="OmpA-like domain"/>
    <property type="match status" value="1"/>
</dbReference>
<evidence type="ECO:0000313" key="4">
    <source>
        <dbReference type="Proteomes" id="UP001595758"/>
    </source>
</evidence>